<evidence type="ECO:0000313" key="2">
    <source>
        <dbReference type="EMBL" id="NHF58930.1"/>
    </source>
</evidence>
<dbReference type="Pfam" id="PF12706">
    <property type="entry name" value="Lactamase_B_2"/>
    <property type="match status" value="1"/>
</dbReference>
<keyword evidence="3" id="KW-1185">Reference proteome</keyword>
<dbReference type="Proteomes" id="UP000707206">
    <property type="component" value="Unassembled WGS sequence"/>
</dbReference>
<name>A0A967ATJ3_9FLAO</name>
<evidence type="ECO:0000313" key="3">
    <source>
        <dbReference type="Proteomes" id="UP000707206"/>
    </source>
</evidence>
<dbReference type="EMBL" id="VIKU02000001">
    <property type="protein sequence ID" value="NHF58930.1"/>
    <property type="molecule type" value="Genomic_DNA"/>
</dbReference>
<evidence type="ECO:0000259" key="1">
    <source>
        <dbReference type="Pfam" id="PF12706"/>
    </source>
</evidence>
<sequence>MQRIVDDNYHGNNSVSLLILGTVQDAGSPHIACKKECCSDLFKHPDTDRKVVSLGLIDGKNRQTFLFEATPDIAEQLRNLKETTLWEAPEIPNGIFLTHAHIGHYSGLMYLGKEANNAKEVIVYSMPKMKAFLESNGPWGQLVSEKNIVLKLLKNQSELKLTPDVTVVPFTVPHRDEYSETVGYRIVGPSKSALFIPDIDKWNVWESSIVDAISKVDYAFIDATFYDGEEIKNRNISEIPHPFVVESMDIFDSLPAKERGKVYFIHFNHTNPLLRRESPQTKTVYDKGFRVARMNDKFEL</sequence>
<dbReference type="AlphaFoldDB" id="A0A967ATJ3"/>
<reference evidence="2" key="1">
    <citation type="submission" date="2019-07" db="EMBL/GenBank/DDBJ databases">
        <authorList>
            <person name="De-Chao Zhang Q."/>
        </authorList>
    </citation>
    <scope>NUCLEOTIDE SEQUENCE</scope>
    <source>
        <strain evidence="2">TP-CH-4</strain>
    </source>
</reference>
<proteinExistence type="predicted"/>
<dbReference type="InterPro" id="IPR001279">
    <property type="entry name" value="Metallo-B-lactamas"/>
</dbReference>
<gene>
    <name evidence="2" type="ORF">FK220_006240</name>
</gene>
<dbReference type="SUPFAM" id="SSF56281">
    <property type="entry name" value="Metallo-hydrolase/oxidoreductase"/>
    <property type="match status" value="1"/>
</dbReference>
<dbReference type="InterPro" id="IPR036866">
    <property type="entry name" value="RibonucZ/Hydroxyglut_hydro"/>
</dbReference>
<feature type="domain" description="Metallo-beta-lactamase" evidence="1">
    <location>
        <begin position="64"/>
        <end position="267"/>
    </location>
</feature>
<dbReference type="Gene3D" id="3.60.15.10">
    <property type="entry name" value="Ribonuclease Z/Hydroxyacylglutathione hydrolase-like"/>
    <property type="match status" value="1"/>
</dbReference>
<organism evidence="2 3">
    <name type="scientific">Pelagihabitans pacificus</name>
    <dbReference type="NCBI Taxonomy" id="2696054"/>
    <lineage>
        <taxon>Bacteria</taxon>
        <taxon>Pseudomonadati</taxon>
        <taxon>Bacteroidota</taxon>
        <taxon>Flavobacteriia</taxon>
        <taxon>Flavobacteriales</taxon>
        <taxon>Flavobacteriaceae</taxon>
        <taxon>Pelagihabitans</taxon>
    </lineage>
</organism>
<accession>A0A967ATJ3</accession>
<dbReference type="PANTHER" id="PTHR42663:SF6">
    <property type="entry name" value="HYDROLASE C777.06C-RELATED"/>
    <property type="match status" value="1"/>
</dbReference>
<dbReference type="PANTHER" id="PTHR42663">
    <property type="entry name" value="HYDROLASE C777.06C-RELATED-RELATED"/>
    <property type="match status" value="1"/>
</dbReference>
<reference evidence="2" key="2">
    <citation type="submission" date="2020-03" db="EMBL/GenBank/DDBJ databases">
        <title>Flavobacteriaceae bacterium strain TP-CH-4, a member of the family Flavobacteriaceae isolated from a deep-sea seamount.</title>
        <authorList>
            <person name="Zhang D.-C."/>
        </authorList>
    </citation>
    <scope>NUCLEOTIDE SEQUENCE</scope>
    <source>
        <strain evidence="2">TP-CH-4</strain>
    </source>
</reference>
<comment type="caution">
    <text evidence="2">The sequence shown here is derived from an EMBL/GenBank/DDBJ whole genome shotgun (WGS) entry which is preliminary data.</text>
</comment>
<protein>
    <submittedName>
        <fullName evidence="2">MBL fold metallo-hydrolase</fullName>
    </submittedName>
</protein>